<name>A0A1G9VYY3_9BACT</name>
<gene>
    <name evidence="2" type="ORF">SAMN05421823_1282</name>
</gene>
<accession>A0A1G9VYY3</accession>
<keyword evidence="1" id="KW-0175">Coiled coil</keyword>
<evidence type="ECO:0000313" key="2">
    <source>
        <dbReference type="EMBL" id="SDM77464.1"/>
    </source>
</evidence>
<keyword evidence="3" id="KW-1185">Reference proteome</keyword>
<dbReference type="GO" id="GO:0006313">
    <property type="term" value="P:DNA transposition"/>
    <property type="evidence" value="ECO:0007669"/>
    <property type="project" value="InterPro"/>
</dbReference>
<dbReference type="STRING" id="1075417.SAMN05421823_1282"/>
<dbReference type="Pfam" id="PF01527">
    <property type="entry name" value="HTH_Tnp_1"/>
    <property type="match status" value="1"/>
</dbReference>
<evidence type="ECO:0000256" key="1">
    <source>
        <dbReference type="SAM" id="Coils"/>
    </source>
</evidence>
<dbReference type="InterPro" id="IPR002514">
    <property type="entry name" value="Transposase_8"/>
</dbReference>
<protein>
    <submittedName>
        <fullName evidence="2">Transposase</fullName>
    </submittedName>
</protein>
<proteinExistence type="predicted"/>
<dbReference type="GO" id="GO:0003677">
    <property type="term" value="F:DNA binding"/>
    <property type="evidence" value="ECO:0007669"/>
    <property type="project" value="InterPro"/>
</dbReference>
<dbReference type="AlphaFoldDB" id="A0A1G9VYY3"/>
<organism evidence="2 3">
    <name type="scientific">Catalinimonas alkaloidigena</name>
    <dbReference type="NCBI Taxonomy" id="1075417"/>
    <lineage>
        <taxon>Bacteria</taxon>
        <taxon>Pseudomonadati</taxon>
        <taxon>Bacteroidota</taxon>
        <taxon>Cytophagia</taxon>
        <taxon>Cytophagales</taxon>
        <taxon>Catalimonadaceae</taxon>
        <taxon>Catalinimonas</taxon>
    </lineage>
</organism>
<dbReference type="EMBL" id="FNFO01000028">
    <property type="protein sequence ID" value="SDM77464.1"/>
    <property type="molecule type" value="Genomic_DNA"/>
</dbReference>
<feature type="coiled-coil region" evidence="1">
    <location>
        <begin position="57"/>
        <end position="84"/>
    </location>
</feature>
<dbReference type="InterPro" id="IPR009057">
    <property type="entry name" value="Homeodomain-like_sf"/>
</dbReference>
<evidence type="ECO:0000313" key="3">
    <source>
        <dbReference type="Proteomes" id="UP000198510"/>
    </source>
</evidence>
<sequence>MATRKTYTGEFKQQAVLLAEQHGASQVSRDLGIERSLIDKWRRRLSEKGTQAFPGKGKAENEELAQLKRENMRLKEENEVLKKAVGIFTNRPR</sequence>
<dbReference type="SUPFAM" id="SSF46689">
    <property type="entry name" value="Homeodomain-like"/>
    <property type="match status" value="1"/>
</dbReference>
<dbReference type="GO" id="GO:0004803">
    <property type="term" value="F:transposase activity"/>
    <property type="evidence" value="ECO:0007669"/>
    <property type="project" value="InterPro"/>
</dbReference>
<dbReference type="Gene3D" id="1.10.10.60">
    <property type="entry name" value="Homeodomain-like"/>
    <property type="match status" value="1"/>
</dbReference>
<dbReference type="Proteomes" id="UP000198510">
    <property type="component" value="Unassembled WGS sequence"/>
</dbReference>
<reference evidence="2 3" key="1">
    <citation type="submission" date="2016-10" db="EMBL/GenBank/DDBJ databases">
        <authorList>
            <person name="de Groot N.N."/>
        </authorList>
    </citation>
    <scope>NUCLEOTIDE SEQUENCE [LARGE SCALE GENOMIC DNA]</scope>
    <source>
        <strain evidence="2 3">DSM 25186</strain>
    </source>
</reference>